<dbReference type="SUPFAM" id="SSF48557">
    <property type="entry name" value="L-aspartase-like"/>
    <property type="match status" value="1"/>
</dbReference>
<dbReference type="RefSeq" id="WP_014807263.1">
    <property type="nucleotide sequence ID" value="NZ_DAONBL010000040.1"/>
</dbReference>
<dbReference type="Pfam" id="PF00221">
    <property type="entry name" value="Lyase_aromatic"/>
    <property type="match status" value="1"/>
</dbReference>
<protein>
    <submittedName>
        <fullName evidence="2">Histidine ammonia-lyase</fullName>
    </submittedName>
</protein>
<dbReference type="Proteomes" id="UP000185093">
    <property type="component" value="Unassembled WGS sequence"/>
</dbReference>
<feature type="chain" id="PRO_5045305724" evidence="1">
    <location>
        <begin position="27"/>
        <end position="558"/>
    </location>
</feature>
<dbReference type="InterPro" id="IPR001106">
    <property type="entry name" value="Aromatic_Lyase"/>
</dbReference>
<dbReference type="InterPro" id="IPR024083">
    <property type="entry name" value="Fumarase/histidase_N"/>
</dbReference>
<evidence type="ECO:0000256" key="1">
    <source>
        <dbReference type="SAM" id="SignalP"/>
    </source>
</evidence>
<name>A0ABY1JEX7_9BACT</name>
<dbReference type="Gene3D" id="1.10.275.10">
    <property type="entry name" value="Fumarase/aspartase (N-terminal domain)"/>
    <property type="match status" value="1"/>
</dbReference>
<dbReference type="Gene3D" id="1.20.200.10">
    <property type="entry name" value="Fumarase/aspartase (Central domain)"/>
    <property type="match status" value="1"/>
</dbReference>
<evidence type="ECO:0000313" key="2">
    <source>
        <dbReference type="EMBL" id="SIN75690.1"/>
    </source>
</evidence>
<dbReference type="InterPro" id="IPR008948">
    <property type="entry name" value="L-Aspartase-like"/>
</dbReference>
<gene>
    <name evidence="2" type="ORF">SAMN05444368_1737</name>
</gene>
<keyword evidence="1" id="KW-0732">Signal</keyword>
<keyword evidence="3" id="KW-1185">Reference proteome</keyword>
<accession>A0ABY1JEX7</accession>
<reference evidence="2 3" key="1">
    <citation type="submission" date="2016-11" db="EMBL/GenBank/DDBJ databases">
        <authorList>
            <person name="Varghese N."/>
            <person name="Submissions S."/>
        </authorList>
    </citation>
    <scope>NUCLEOTIDE SEQUENCE [LARGE SCALE GENOMIC DNA]</scope>
    <source>
        <strain evidence="2 3">DSM 20664</strain>
    </source>
</reference>
<proteinExistence type="predicted"/>
<dbReference type="EMBL" id="FSQZ01000001">
    <property type="protein sequence ID" value="SIN75690.1"/>
    <property type="molecule type" value="Genomic_DNA"/>
</dbReference>
<sequence length="558" mass="60760">MRGKSLVRIAFLSSIVVMLFALPSMAATTKVVLDGHSLTIDEVLSVSKGEVEVAISPEAMKQVEAGFAVVMEAALQGKPVYGLTTGVGWNKDKSVFEERDGKKVLSEELLARSREFNILSLRAHGGGVGPDLPADVVRAAMLIRLNTFLTGIPGVQPAVVNQYRDFLNKKITPVVPSRGSVGEADITIASHIGLAMIGEWQVDYRGKRMAAADALKEAGLSPIKPVGKDFLSMLSTNAVAAGQAVLAVEEAKNYANKAIVVFGLTLEGLNGNIAPFLKATTEIRPFPGMLKASKMIRDTLEGSYLWQPAEGRPLQDPLSFRTMGYALGNVLDAIEEAEKALIIQINSSDDNPAVIAGVTEVERPDSEYITNYLVKGEQKGAIYPTANFDMLPVVARIEQLSHSLARMSQNIVMQTIRFENPNITGLSRFLASEENTLGHAFGAIQKPLGELYAENRQLAMPVSMDGFALAGNIEDTFANSLLAIRNLEKITDNMYYISSIQMLHTAQAVDLRGKVQLAKKTKALYDAYRKVVPFVSFDRIYTADFTKGYEFLKSYTVK</sequence>
<evidence type="ECO:0000313" key="3">
    <source>
        <dbReference type="Proteomes" id="UP000185093"/>
    </source>
</evidence>
<comment type="caution">
    <text evidence="2">The sequence shown here is derived from an EMBL/GenBank/DDBJ whole genome shotgun (WGS) entry which is preliminary data.</text>
</comment>
<dbReference type="CDD" id="cd00332">
    <property type="entry name" value="PAL-HAL"/>
    <property type="match status" value="1"/>
</dbReference>
<feature type="signal peptide" evidence="1">
    <location>
        <begin position="1"/>
        <end position="26"/>
    </location>
</feature>
<organism evidence="2 3">
    <name type="scientific">Acetomicrobium flavidum</name>
    <dbReference type="NCBI Taxonomy" id="49896"/>
    <lineage>
        <taxon>Bacteria</taxon>
        <taxon>Thermotogati</taxon>
        <taxon>Synergistota</taxon>
        <taxon>Synergistia</taxon>
        <taxon>Synergistales</taxon>
        <taxon>Acetomicrobiaceae</taxon>
        <taxon>Acetomicrobium</taxon>
    </lineage>
</organism>
<dbReference type="PANTHER" id="PTHR10362">
    <property type="entry name" value="HISTIDINE AMMONIA-LYASE"/>
    <property type="match status" value="1"/>
</dbReference>